<feature type="region of interest" description="Disordered" evidence="1">
    <location>
        <begin position="1005"/>
        <end position="1063"/>
    </location>
</feature>
<dbReference type="InterPro" id="IPR043502">
    <property type="entry name" value="DNA/RNA_pol_sf"/>
</dbReference>
<dbReference type="Gene3D" id="3.10.10.10">
    <property type="entry name" value="HIV Type 1 Reverse Transcriptase, subunit A, domain 1"/>
    <property type="match status" value="1"/>
</dbReference>
<dbReference type="Proteomes" id="UP001165121">
    <property type="component" value="Unassembled WGS sequence"/>
</dbReference>
<dbReference type="CDD" id="cd01647">
    <property type="entry name" value="RT_LTR"/>
    <property type="match status" value="1"/>
</dbReference>
<dbReference type="AlphaFoldDB" id="A0A9W6YNT7"/>
<dbReference type="GO" id="GO:0004523">
    <property type="term" value="F:RNA-DNA hybrid ribonuclease activity"/>
    <property type="evidence" value="ECO:0007669"/>
    <property type="project" value="InterPro"/>
</dbReference>
<protein>
    <submittedName>
        <fullName evidence="4">Unnamed protein product</fullName>
    </submittedName>
</protein>
<gene>
    <name evidence="4" type="ORF">Pfra01_003020500</name>
</gene>
<comment type="caution">
    <text evidence="4">The sequence shown here is derived from an EMBL/GenBank/DDBJ whole genome shotgun (WGS) entry which is preliminary data.</text>
</comment>
<proteinExistence type="predicted"/>
<dbReference type="Gene3D" id="1.10.340.70">
    <property type="match status" value="1"/>
</dbReference>
<dbReference type="InterPro" id="IPR012337">
    <property type="entry name" value="RNaseH-like_sf"/>
</dbReference>
<feature type="compositionally biased region" description="Basic and acidic residues" evidence="1">
    <location>
        <begin position="412"/>
        <end position="425"/>
    </location>
</feature>
<evidence type="ECO:0000259" key="2">
    <source>
        <dbReference type="Pfam" id="PF13456"/>
    </source>
</evidence>
<evidence type="ECO:0000259" key="3">
    <source>
        <dbReference type="Pfam" id="PF17919"/>
    </source>
</evidence>
<dbReference type="InterPro" id="IPR002156">
    <property type="entry name" value="RNaseH_domain"/>
</dbReference>
<dbReference type="Gene3D" id="3.30.70.270">
    <property type="match status" value="3"/>
</dbReference>
<feature type="region of interest" description="Disordered" evidence="1">
    <location>
        <begin position="377"/>
        <end position="438"/>
    </location>
</feature>
<dbReference type="Pfam" id="PF13456">
    <property type="entry name" value="RVT_3"/>
    <property type="match status" value="1"/>
</dbReference>
<dbReference type="Gene3D" id="3.30.420.10">
    <property type="entry name" value="Ribonuclease H-like superfamily/Ribonuclease H"/>
    <property type="match status" value="1"/>
</dbReference>
<dbReference type="Pfam" id="PF17919">
    <property type="entry name" value="RT_RNaseH_2"/>
    <property type="match status" value="1"/>
</dbReference>
<dbReference type="GO" id="GO:0003676">
    <property type="term" value="F:nucleic acid binding"/>
    <property type="evidence" value="ECO:0007669"/>
    <property type="project" value="InterPro"/>
</dbReference>
<dbReference type="EMBL" id="BSXT01019027">
    <property type="protein sequence ID" value="GMG17541.1"/>
    <property type="molecule type" value="Genomic_DNA"/>
</dbReference>
<feature type="compositionally biased region" description="Basic and acidic residues" evidence="1">
    <location>
        <begin position="457"/>
        <end position="474"/>
    </location>
</feature>
<feature type="region of interest" description="Disordered" evidence="1">
    <location>
        <begin position="1"/>
        <end position="27"/>
    </location>
</feature>
<dbReference type="InterPro" id="IPR043128">
    <property type="entry name" value="Rev_trsase/Diguanyl_cyclase"/>
</dbReference>
<evidence type="ECO:0000313" key="5">
    <source>
        <dbReference type="Proteomes" id="UP001165121"/>
    </source>
</evidence>
<organism evidence="4 5">
    <name type="scientific">Phytophthora fragariaefolia</name>
    <dbReference type="NCBI Taxonomy" id="1490495"/>
    <lineage>
        <taxon>Eukaryota</taxon>
        <taxon>Sar</taxon>
        <taxon>Stramenopiles</taxon>
        <taxon>Oomycota</taxon>
        <taxon>Peronosporomycetes</taxon>
        <taxon>Peronosporales</taxon>
        <taxon>Peronosporaceae</taxon>
        <taxon>Phytophthora</taxon>
    </lineage>
</organism>
<evidence type="ECO:0000256" key="1">
    <source>
        <dbReference type="SAM" id="MobiDB-lite"/>
    </source>
</evidence>
<feature type="compositionally biased region" description="Polar residues" evidence="1">
    <location>
        <begin position="1005"/>
        <end position="1014"/>
    </location>
</feature>
<feature type="region of interest" description="Disordered" evidence="1">
    <location>
        <begin position="455"/>
        <end position="475"/>
    </location>
</feature>
<dbReference type="SUPFAM" id="SSF53098">
    <property type="entry name" value="Ribonuclease H-like"/>
    <property type="match status" value="1"/>
</dbReference>
<dbReference type="PANTHER" id="PTHR33064">
    <property type="entry name" value="POL PROTEIN"/>
    <property type="match status" value="1"/>
</dbReference>
<dbReference type="PANTHER" id="PTHR33064:SF37">
    <property type="entry name" value="RIBONUCLEASE H"/>
    <property type="match status" value="1"/>
</dbReference>
<feature type="domain" description="Reverse transcriptase/retrotransposon-derived protein RNase H-like" evidence="3">
    <location>
        <begin position="787"/>
        <end position="848"/>
    </location>
</feature>
<sequence>MVAKTLLGPKRIRPELSGARPDLKGARLSSGTRVINQQTPLVEPTGSLTAEIFMDAGVTHANDLSMQRVAAKGTQCTSGASAANFVSKRPPGPLRGEQFKLGGPPTLTGLDETGLPQSAEPVAEAKYIFAYVGKAGRPEIMSMDGNDGIKMDGIDCELDYSKEESRARISNADATRLKKGAMGVAKTMKLVPGDLNNSLAKLPDEVVVPLVQSLNSADDPKGELQITDGPTETICFSGLVLSKHGKVARVLLTNPKSSMTWCPAHFPVLNCAPHGILPPEGFVRLSSAKYRDWQILAYETAIGKDLLRKERQLYDEWMERQPPAVERRTYSPPTKIARRPEGNERSRRGENSANAVSGTREMTAALRRVLEASDGLDGPVVSLTRDEDGSSRVLASTVDSAESAENNLVAPRVEKRGNPPDRGKQTGEINVSDDMLDDDPDENLHLRYLLAAELDNDERGEGEPGRHNDVDERVPNSLAPEDYAHELAFLPDLTDVIPTQLDYSAGNVVCSAHSAEQTTRLIRVLQSQEQIMISSGNALPPPAYGVHLKKLYELLKALLKAGLIAFSNSPWASPIVIVLKKNGVDIRLCIDYKLVNAITLMKDYAMPLIDDLLTELDAYLWFCSLDTAIGFWPSDPMKDFIDSPAADMFNTGEPDPSSWVPVFERRSFVDDICFGGRTFDECLETLDRLLKRFAECRISVSFPKSIFVQPKVDFLSHKVSPEGIQADPKTMAAIAESPFPTTKKGMQAFLGALNYYGRFIENLAVYGAVLYQIKEDDFAPGGDLTAAKAAFAELKTKVIEAPILRHFDLAKDVQIMLFANEWTLSSTMMQMHDNKLHPVWFCGRSLKHLAPPSKNSATDRMDPELLYTRVPADYDGCVVSFDGSAKSEKNGGYGSCSWILWRLPSWDIEIAASAHLPSTTVNIAEYTGMNNGVVAALQRGVSDLIIVGDARFAIQQSMGVIACKKDALQVELARHKELTKKLNSVRYLHMSYTCENSADIRKNSATIGNQSTENSAERTEEPKVTATTRSQARRVRFEDEGASDEQPVRAFENPSKTPTRRESVRYEAEFGGAQSQVSNDTAELLPELSKARTPDASDIDLLVVQPERRQRISKAQDEELRWADLKAYLKGEFTQLSHRRVHNAGKVEDEFVLSEDGLLYRQNKVRRPEELGELGLTLRLVVPTTMIDEVLQNCHNSIEGGHQVIVRTYHRHQQE</sequence>
<accession>A0A9W6YNT7</accession>
<feature type="compositionally biased region" description="Polar residues" evidence="1">
    <location>
        <begin position="393"/>
        <end position="406"/>
    </location>
</feature>
<dbReference type="InterPro" id="IPR036397">
    <property type="entry name" value="RNaseH_sf"/>
</dbReference>
<evidence type="ECO:0000313" key="4">
    <source>
        <dbReference type="EMBL" id="GMG17541.1"/>
    </source>
</evidence>
<feature type="region of interest" description="Disordered" evidence="1">
    <location>
        <begin position="324"/>
        <end position="360"/>
    </location>
</feature>
<dbReference type="OrthoDB" id="124931at2759"/>
<dbReference type="InterPro" id="IPR051320">
    <property type="entry name" value="Viral_Replic_Matur_Polypro"/>
</dbReference>
<name>A0A9W6YNT7_9STRA</name>
<feature type="domain" description="RNase H type-1" evidence="2">
    <location>
        <begin position="892"/>
        <end position="999"/>
    </location>
</feature>
<dbReference type="InterPro" id="IPR041577">
    <property type="entry name" value="RT_RNaseH_2"/>
</dbReference>
<feature type="compositionally biased region" description="Basic and acidic residues" evidence="1">
    <location>
        <begin position="338"/>
        <end position="350"/>
    </location>
</feature>
<dbReference type="SUPFAM" id="SSF56672">
    <property type="entry name" value="DNA/RNA polymerases"/>
    <property type="match status" value="1"/>
</dbReference>
<keyword evidence="5" id="KW-1185">Reference proteome</keyword>
<reference evidence="4" key="1">
    <citation type="submission" date="2023-04" db="EMBL/GenBank/DDBJ databases">
        <title>Phytophthora fragariaefolia NBRC 109709.</title>
        <authorList>
            <person name="Ichikawa N."/>
            <person name="Sato H."/>
            <person name="Tonouchi N."/>
        </authorList>
    </citation>
    <scope>NUCLEOTIDE SEQUENCE</scope>
    <source>
        <strain evidence="4">NBRC 109709</strain>
    </source>
</reference>